<feature type="compositionally biased region" description="Polar residues" evidence="1">
    <location>
        <begin position="8"/>
        <end position="20"/>
    </location>
</feature>
<reference evidence="2 3" key="1">
    <citation type="submission" date="2014-04" db="EMBL/GenBank/DDBJ databases">
        <authorList>
            <consortium name="DOE Joint Genome Institute"/>
            <person name="Kuo A."/>
            <person name="Kohler A."/>
            <person name="Nagy L.G."/>
            <person name="Floudas D."/>
            <person name="Copeland A."/>
            <person name="Barry K.W."/>
            <person name="Cichocki N."/>
            <person name="Veneault-Fourrey C."/>
            <person name="LaButti K."/>
            <person name="Lindquist E.A."/>
            <person name="Lipzen A."/>
            <person name="Lundell T."/>
            <person name="Morin E."/>
            <person name="Murat C."/>
            <person name="Sun H."/>
            <person name="Tunlid A."/>
            <person name="Henrissat B."/>
            <person name="Grigoriev I.V."/>
            <person name="Hibbett D.S."/>
            <person name="Martin F."/>
            <person name="Nordberg H.P."/>
            <person name="Cantor M.N."/>
            <person name="Hua S.X."/>
        </authorList>
    </citation>
    <scope>NUCLEOTIDE SEQUENCE [LARGE SCALE GENOMIC DNA]</scope>
    <source>
        <strain evidence="2 3">LaAM-08-1</strain>
    </source>
</reference>
<dbReference type="EMBL" id="KN838645">
    <property type="protein sequence ID" value="KIJ99519.1"/>
    <property type="molecule type" value="Genomic_DNA"/>
</dbReference>
<dbReference type="AlphaFoldDB" id="A0A0C9WP10"/>
<accession>A0A0C9WP10</accession>
<dbReference type="Proteomes" id="UP000054477">
    <property type="component" value="Unassembled WGS sequence"/>
</dbReference>
<protein>
    <submittedName>
        <fullName evidence="2">Uncharacterized protein</fullName>
    </submittedName>
</protein>
<reference evidence="3" key="2">
    <citation type="submission" date="2015-01" db="EMBL/GenBank/DDBJ databases">
        <title>Evolutionary Origins and Diversification of the Mycorrhizal Mutualists.</title>
        <authorList>
            <consortium name="DOE Joint Genome Institute"/>
            <consortium name="Mycorrhizal Genomics Consortium"/>
            <person name="Kohler A."/>
            <person name="Kuo A."/>
            <person name="Nagy L.G."/>
            <person name="Floudas D."/>
            <person name="Copeland A."/>
            <person name="Barry K.W."/>
            <person name="Cichocki N."/>
            <person name="Veneault-Fourrey C."/>
            <person name="LaButti K."/>
            <person name="Lindquist E.A."/>
            <person name="Lipzen A."/>
            <person name="Lundell T."/>
            <person name="Morin E."/>
            <person name="Murat C."/>
            <person name="Riley R."/>
            <person name="Ohm R."/>
            <person name="Sun H."/>
            <person name="Tunlid A."/>
            <person name="Henrissat B."/>
            <person name="Grigoriev I.V."/>
            <person name="Hibbett D.S."/>
            <person name="Martin F."/>
        </authorList>
    </citation>
    <scope>NUCLEOTIDE SEQUENCE [LARGE SCALE GENOMIC DNA]</scope>
    <source>
        <strain evidence="3">LaAM-08-1</strain>
    </source>
</reference>
<name>A0A0C9WP10_9AGAR</name>
<evidence type="ECO:0000256" key="1">
    <source>
        <dbReference type="SAM" id="MobiDB-lite"/>
    </source>
</evidence>
<organism evidence="2 3">
    <name type="scientific">Laccaria amethystina LaAM-08-1</name>
    <dbReference type="NCBI Taxonomy" id="1095629"/>
    <lineage>
        <taxon>Eukaryota</taxon>
        <taxon>Fungi</taxon>
        <taxon>Dikarya</taxon>
        <taxon>Basidiomycota</taxon>
        <taxon>Agaricomycotina</taxon>
        <taxon>Agaricomycetes</taxon>
        <taxon>Agaricomycetidae</taxon>
        <taxon>Agaricales</taxon>
        <taxon>Agaricineae</taxon>
        <taxon>Hydnangiaceae</taxon>
        <taxon>Laccaria</taxon>
    </lineage>
</organism>
<proteinExistence type="predicted"/>
<feature type="region of interest" description="Disordered" evidence="1">
    <location>
        <begin position="1"/>
        <end position="20"/>
    </location>
</feature>
<gene>
    <name evidence="2" type="ORF">K443DRAFT_170701</name>
</gene>
<evidence type="ECO:0000313" key="3">
    <source>
        <dbReference type="Proteomes" id="UP000054477"/>
    </source>
</evidence>
<dbReference type="HOGENOM" id="CLU_1855572_0_0_1"/>
<evidence type="ECO:0000313" key="2">
    <source>
        <dbReference type="EMBL" id="KIJ99519.1"/>
    </source>
</evidence>
<sequence>MPHFINQPIHQSNHPTPSSTPVRFSLIDLPRFIYGYAFIALDPILNPAGTNVSTYRYDTLMIISINIVHSSIHMELTRFVQANPSSSTAYSNRGPGPLYSLVLDSSTAHLPSSAMGVPHPPSQIPGTSFKTFAPHLLA</sequence>
<keyword evidence="3" id="KW-1185">Reference proteome</keyword>